<reference evidence="1 2" key="1">
    <citation type="submission" date="2017-12" db="EMBL/GenBank/DDBJ databases">
        <title>Integrating genomic resources of turbot (Scophthalmus maximus) in depth evaluation of genetic and physical mapping variation across individuals.</title>
        <authorList>
            <person name="Martinez P."/>
        </authorList>
    </citation>
    <scope>NUCLEOTIDE SEQUENCE [LARGE SCALE GENOMIC DNA]</scope>
</reference>
<keyword evidence="2" id="KW-1185">Reference proteome</keyword>
<proteinExistence type="predicted"/>
<dbReference type="EMBL" id="CP026250">
    <property type="protein sequence ID" value="AWP06340.1"/>
    <property type="molecule type" value="Genomic_DNA"/>
</dbReference>
<evidence type="ECO:0000313" key="2">
    <source>
        <dbReference type="Proteomes" id="UP000246464"/>
    </source>
</evidence>
<dbReference type="Proteomes" id="UP000246464">
    <property type="component" value="Chromosome 8"/>
</dbReference>
<sequence>MNQAPIPLSCMIHHPGLEQNFYNIYRMEHGPLRCFGHGWCWGTPQQGRQPIMCRLRDLQGVS</sequence>
<accession>A0A2U9BRV9</accession>
<evidence type="ECO:0000313" key="1">
    <source>
        <dbReference type="EMBL" id="AWP06340.1"/>
    </source>
</evidence>
<protein>
    <submittedName>
        <fullName evidence="1">Uncharacterized protein</fullName>
    </submittedName>
</protein>
<name>A0A2U9BRV9_SCOMX</name>
<organism evidence="1 2">
    <name type="scientific">Scophthalmus maximus</name>
    <name type="common">Turbot</name>
    <name type="synonym">Psetta maxima</name>
    <dbReference type="NCBI Taxonomy" id="52904"/>
    <lineage>
        <taxon>Eukaryota</taxon>
        <taxon>Metazoa</taxon>
        <taxon>Chordata</taxon>
        <taxon>Craniata</taxon>
        <taxon>Vertebrata</taxon>
        <taxon>Euteleostomi</taxon>
        <taxon>Actinopterygii</taxon>
        <taxon>Neopterygii</taxon>
        <taxon>Teleostei</taxon>
        <taxon>Neoteleostei</taxon>
        <taxon>Acanthomorphata</taxon>
        <taxon>Carangaria</taxon>
        <taxon>Pleuronectiformes</taxon>
        <taxon>Pleuronectoidei</taxon>
        <taxon>Scophthalmidae</taxon>
        <taxon>Scophthalmus</taxon>
    </lineage>
</organism>
<gene>
    <name evidence="1" type="ORF">SMAX5B_019772</name>
</gene>
<dbReference type="AlphaFoldDB" id="A0A2U9BRV9"/>